<dbReference type="Proteomes" id="UP001151295">
    <property type="component" value="Unassembled WGS sequence"/>
</dbReference>
<proteinExistence type="predicted"/>
<dbReference type="EMBL" id="JANBQD010000039">
    <property type="protein sequence ID" value="KAJ1991306.1"/>
    <property type="molecule type" value="Genomic_DNA"/>
</dbReference>
<name>A0ABQ8PKX8_9FUNG</name>
<organism evidence="1 2">
    <name type="scientific">Coemansia umbellata</name>
    <dbReference type="NCBI Taxonomy" id="1424467"/>
    <lineage>
        <taxon>Eukaryota</taxon>
        <taxon>Fungi</taxon>
        <taxon>Fungi incertae sedis</taxon>
        <taxon>Zoopagomycota</taxon>
        <taxon>Kickxellomycotina</taxon>
        <taxon>Kickxellomycetes</taxon>
        <taxon>Kickxellales</taxon>
        <taxon>Kickxellaceae</taxon>
        <taxon>Coemansia</taxon>
    </lineage>
</organism>
<comment type="caution">
    <text evidence="1">The sequence shown here is derived from an EMBL/GenBank/DDBJ whole genome shotgun (WGS) entry which is preliminary data.</text>
</comment>
<sequence length="135" mass="15644">MTGLPLKQAIVRFYNGSYQPADSSDAPPVLPPPTEEEIRIVKNAVQDAINRFHRSMLNGVQIYAHHHFDDNPYQLHGWYEEKRRMQMLYSSIKSQQIERFPVSPFRQPLQKGDDYQKGFMEGFKLGMIDGSKEVS</sequence>
<protein>
    <submittedName>
        <fullName evidence="1">Uncharacterized protein</fullName>
    </submittedName>
</protein>
<gene>
    <name evidence="1" type="ORF">EDC05_003525</name>
</gene>
<keyword evidence="2" id="KW-1185">Reference proteome</keyword>
<evidence type="ECO:0000313" key="1">
    <source>
        <dbReference type="EMBL" id="KAJ1991306.1"/>
    </source>
</evidence>
<accession>A0ABQ8PKX8</accession>
<evidence type="ECO:0000313" key="2">
    <source>
        <dbReference type="Proteomes" id="UP001151295"/>
    </source>
</evidence>
<reference evidence="1" key="1">
    <citation type="submission" date="2022-07" db="EMBL/GenBank/DDBJ databases">
        <title>Phylogenomic reconstructions and comparative analyses of Kickxellomycotina fungi.</title>
        <authorList>
            <person name="Reynolds N.K."/>
            <person name="Stajich J.E."/>
            <person name="Barry K."/>
            <person name="Grigoriev I.V."/>
            <person name="Crous P."/>
            <person name="Smith M.E."/>
        </authorList>
    </citation>
    <scope>NUCLEOTIDE SEQUENCE</scope>
    <source>
        <strain evidence="1">BCRC 34882</strain>
    </source>
</reference>